<evidence type="ECO:0000256" key="5">
    <source>
        <dbReference type="ARBA" id="ARBA00022840"/>
    </source>
</evidence>
<gene>
    <name evidence="7" type="ORF">QRD43_01280</name>
</gene>
<dbReference type="SUPFAM" id="SSF53613">
    <property type="entry name" value="Ribokinase-like"/>
    <property type="match status" value="1"/>
</dbReference>
<dbReference type="InterPro" id="IPR050306">
    <property type="entry name" value="PfkB_Carbo_kinase"/>
</dbReference>
<dbReference type="GO" id="GO:0016301">
    <property type="term" value="F:kinase activity"/>
    <property type="evidence" value="ECO:0007669"/>
    <property type="project" value="UniProtKB-KW"/>
</dbReference>
<evidence type="ECO:0000256" key="2">
    <source>
        <dbReference type="ARBA" id="ARBA00022679"/>
    </source>
</evidence>
<keyword evidence="2 7" id="KW-0808">Transferase</keyword>
<keyword evidence="5" id="KW-0067">ATP-binding</keyword>
<evidence type="ECO:0000256" key="3">
    <source>
        <dbReference type="ARBA" id="ARBA00022741"/>
    </source>
</evidence>
<sequence length="309" mass="33272">MSPLLHTDLPRFVAFGEALTDLICTGLDSWISRCGGAPWNVARALSTFGELSAFGGAISCDVFGQALWQESMDASLDPRFLQQVERSPLLAVVHEVHPPRYFIVGDDSADLHFHPSGLPQGWRQFVRWAHFGGISLNREPLAGRLLALAESLKAQGVTISYDPNYRQGMDNRYDDTLERMARLADVIKVSDEDLCGLFRSPSPHVGLGQLAAWNPQATLLCTHGAQGATLYRGAQEWSARALAVEVVDTVGAGDAAMAGFIHACLHREPEEAQLRCAVAAGAAACLQAGARAPSLAEMRELAAQVQLVG</sequence>
<dbReference type="PANTHER" id="PTHR43085:SF1">
    <property type="entry name" value="PSEUDOURIDINE KINASE-RELATED"/>
    <property type="match status" value="1"/>
</dbReference>
<comment type="similarity">
    <text evidence="1">Belongs to the carbohydrate kinase PfkB family.</text>
</comment>
<keyword evidence="3" id="KW-0547">Nucleotide-binding</keyword>
<keyword evidence="8" id="KW-1185">Reference proteome</keyword>
<dbReference type="EC" id="2.7.1.-" evidence="7"/>
<protein>
    <submittedName>
        <fullName evidence="7">Carbohydrate kinase</fullName>
        <ecNumber evidence="7">2.7.1.-</ecNumber>
    </submittedName>
</protein>
<dbReference type="RefSeq" id="WP_285980656.1">
    <property type="nucleotide sequence ID" value="NZ_JASVDS010000001.1"/>
</dbReference>
<dbReference type="EMBL" id="JASVDS010000001">
    <property type="protein sequence ID" value="MDL5030523.1"/>
    <property type="molecule type" value="Genomic_DNA"/>
</dbReference>
<keyword evidence="4 7" id="KW-0418">Kinase</keyword>
<dbReference type="Proteomes" id="UP001238603">
    <property type="component" value="Unassembled WGS sequence"/>
</dbReference>
<dbReference type="InterPro" id="IPR011611">
    <property type="entry name" value="PfkB_dom"/>
</dbReference>
<dbReference type="InterPro" id="IPR029056">
    <property type="entry name" value="Ribokinase-like"/>
</dbReference>
<organism evidence="7 8">
    <name type="scientific">Roseateles subflavus</name>
    <dbReference type="NCBI Taxonomy" id="3053353"/>
    <lineage>
        <taxon>Bacteria</taxon>
        <taxon>Pseudomonadati</taxon>
        <taxon>Pseudomonadota</taxon>
        <taxon>Betaproteobacteria</taxon>
        <taxon>Burkholderiales</taxon>
        <taxon>Sphaerotilaceae</taxon>
        <taxon>Roseateles</taxon>
    </lineage>
</organism>
<feature type="domain" description="Carbohydrate kinase PfkB" evidence="6">
    <location>
        <begin position="14"/>
        <end position="293"/>
    </location>
</feature>
<dbReference type="Pfam" id="PF00294">
    <property type="entry name" value="PfkB"/>
    <property type="match status" value="1"/>
</dbReference>
<proteinExistence type="inferred from homology"/>
<name>A0ABT7LCE4_9BURK</name>
<accession>A0ABT7LCE4</accession>
<dbReference type="PROSITE" id="PS00584">
    <property type="entry name" value="PFKB_KINASES_2"/>
    <property type="match status" value="1"/>
</dbReference>
<reference evidence="7 8" key="1">
    <citation type="submission" date="2023-06" db="EMBL/GenBank/DDBJ databases">
        <title>Pelomonas sp. APW6 16S ribosomal RNA gene genome sequencing and assembly.</title>
        <authorList>
            <person name="Woo H."/>
        </authorList>
    </citation>
    <scope>NUCLEOTIDE SEQUENCE [LARGE SCALE GENOMIC DNA]</scope>
    <source>
        <strain evidence="7 8">APW6</strain>
    </source>
</reference>
<evidence type="ECO:0000256" key="1">
    <source>
        <dbReference type="ARBA" id="ARBA00010688"/>
    </source>
</evidence>
<comment type="caution">
    <text evidence="7">The sequence shown here is derived from an EMBL/GenBank/DDBJ whole genome shotgun (WGS) entry which is preliminary data.</text>
</comment>
<evidence type="ECO:0000313" key="7">
    <source>
        <dbReference type="EMBL" id="MDL5030523.1"/>
    </source>
</evidence>
<evidence type="ECO:0000256" key="4">
    <source>
        <dbReference type="ARBA" id="ARBA00022777"/>
    </source>
</evidence>
<dbReference type="PANTHER" id="PTHR43085">
    <property type="entry name" value="HEXOKINASE FAMILY MEMBER"/>
    <property type="match status" value="1"/>
</dbReference>
<dbReference type="CDD" id="cd01167">
    <property type="entry name" value="bac_FRK"/>
    <property type="match status" value="1"/>
</dbReference>
<evidence type="ECO:0000313" key="8">
    <source>
        <dbReference type="Proteomes" id="UP001238603"/>
    </source>
</evidence>
<dbReference type="InterPro" id="IPR002173">
    <property type="entry name" value="Carboh/pur_kinase_PfkB_CS"/>
</dbReference>
<evidence type="ECO:0000259" key="6">
    <source>
        <dbReference type="Pfam" id="PF00294"/>
    </source>
</evidence>
<dbReference type="Gene3D" id="3.40.1190.20">
    <property type="match status" value="1"/>
</dbReference>